<reference evidence="1" key="1">
    <citation type="submission" date="2022-10" db="EMBL/GenBank/DDBJ databases">
        <title>Genome Sequence of Xylaria curta.</title>
        <authorList>
            <person name="Buettner E."/>
        </authorList>
    </citation>
    <scope>NUCLEOTIDE SEQUENCE</scope>
    <source>
        <strain evidence="1">Babe10</strain>
    </source>
</reference>
<protein>
    <submittedName>
        <fullName evidence="1">Uncharacterized protein</fullName>
    </submittedName>
</protein>
<keyword evidence="2" id="KW-1185">Reference proteome</keyword>
<dbReference type="Proteomes" id="UP001143856">
    <property type="component" value="Unassembled WGS sequence"/>
</dbReference>
<comment type="caution">
    <text evidence="1">The sequence shown here is derived from an EMBL/GenBank/DDBJ whole genome shotgun (WGS) entry which is preliminary data.</text>
</comment>
<name>A0ACC1P3H1_9PEZI</name>
<sequence>MQHDIYSLGACLLEIGLWESFIRYDETGKQAASGTVPTNGIGTNGVAHPLNTHASLLTLAKNKLPKHMGGNVNFSDEREFADEDGIIVGVKYVEKIIMQLNTISM</sequence>
<proteinExistence type="predicted"/>
<gene>
    <name evidence="1" type="ORF">NUW58_g5063</name>
</gene>
<dbReference type="EMBL" id="JAPDGR010000956">
    <property type="protein sequence ID" value="KAJ2986369.1"/>
    <property type="molecule type" value="Genomic_DNA"/>
</dbReference>
<evidence type="ECO:0000313" key="1">
    <source>
        <dbReference type="EMBL" id="KAJ2986369.1"/>
    </source>
</evidence>
<evidence type="ECO:0000313" key="2">
    <source>
        <dbReference type="Proteomes" id="UP001143856"/>
    </source>
</evidence>
<accession>A0ACC1P3H1</accession>
<organism evidence="1 2">
    <name type="scientific">Xylaria curta</name>
    <dbReference type="NCBI Taxonomy" id="42375"/>
    <lineage>
        <taxon>Eukaryota</taxon>
        <taxon>Fungi</taxon>
        <taxon>Dikarya</taxon>
        <taxon>Ascomycota</taxon>
        <taxon>Pezizomycotina</taxon>
        <taxon>Sordariomycetes</taxon>
        <taxon>Xylariomycetidae</taxon>
        <taxon>Xylariales</taxon>
        <taxon>Xylariaceae</taxon>
        <taxon>Xylaria</taxon>
    </lineage>
</organism>